<dbReference type="InterPro" id="IPR041465">
    <property type="entry name" value="SfsA_N"/>
</dbReference>
<dbReference type="GO" id="GO:0003677">
    <property type="term" value="F:DNA binding"/>
    <property type="evidence" value="ECO:0007669"/>
    <property type="project" value="InterPro"/>
</dbReference>
<evidence type="ECO:0000313" key="4">
    <source>
        <dbReference type="EMBL" id="ACZ09179.1"/>
    </source>
</evidence>
<evidence type="ECO:0000313" key="5">
    <source>
        <dbReference type="Proteomes" id="UP000000845"/>
    </source>
</evidence>
<feature type="domain" description="Sugar fermentation stimulation protein C-terminal" evidence="2">
    <location>
        <begin position="87"/>
        <end position="218"/>
    </location>
</feature>
<dbReference type="CDD" id="cd22357">
    <property type="entry name" value="SfsA-like"/>
    <property type="match status" value="1"/>
</dbReference>
<dbReference type="KEGG" id="str:Sterm_2325"/>
<reference evidence="5" key="1">
    <citation type="submission" date="2009-09" db="EMBL/GenBank/DDBJ databases">
        <title>The complete chromosome of Sebaldella termitidis ATCC 33386.</title>
        <authorList>
            <consortium name="US DOE Joint Genome Institute (JGI-PGF)"/>
            <person name="Lucas S."/>
            <person name="Copeland A."/>
            <person name="Lapidus A."/>
            <person name="Glavina del Rio T."/>
            <person name="Dalin E."/>
            <person name="Tice H."/>
            <person name="Bruce D."/>
            <person name="Goodwin L."/>
            <person name="Pitluck S."/>
            <person name="Kyrpides N."/>
            <person name="Mavromatis K."/>
            <person name="Ivanova N."/>
            <person name="Mikhailova N."/>
            <person name="Sims D."/>
            <person name="Meincke L."/>
            <person name="Brettin T."/>
            <person name="Detter J.C."/>
            <person name="Han C."/>
            <person name="Larimer F."/>
            <person name="Land M."/>
            <person name="Hauser L."/>
            <person name="Markowitz V."/>
            <person name="Cheng J.F."/>
            <person name="Hugenholtz P."/>
            <person name="Woyke T."/>
            <person name="Wu D."/>
            <person name="Eisen J.A."/>
        </authorList>
    </citation>
    <scope>NUCLEOTIDE SEQUENCE [LARGE SCALE GENOMIC DNA]</scope>
    <source>
        <strain evidence="5">ATCC 33386 / NCTC 11300</strain>
    </source>
</reference>
<sequence length="234" mass="27075">MKEILLEIKHDKTGKFISRPNRYLAEVEIDGNIELVHVHDPGRLKELLIPGAEVYIKRAVNPARKTRWDLIAVENNGETVLLNSAYHRYIAEAYLKNFAVSEFGVYDYIKPEAKYKDSRLDFYMEKGEEKIWLEVKGCTLTIGKAAMFPDAPTKRGLKHLRELEELSRENKAAILILIFRKSEYFMPNFETDPEFSEKLIEISQKGVGVYPIQLEFTDGKIFYRGIIPLCSKNL</sequence>
<dbReference type="Gene3D" id="3.40.1350.60">
    <property type="match status" value="1"/>
</dbReference>
<dbReference type="eggNOG" id="COG1489">
    <property type="taxonomic scope" value="Bacteria"/>
</dbReference>
<organism evidence="4 5">
    <name type="scientific">Sebaldella termitidis (strain ATCC 33386 / NCTC 11300)</name>
    <dbReference type="NCBI Taxonomy" id="526218"/>
    <lineage>
        <taxon>Bacteria</taxon>
        <taxon>Fusobacteriati</taxon>
        <taxon>Fusobacteriota</taxon>
        <taxon>Fusobacteriia</taxon>
        <taxon>Fusobacteriales</taxon>
        <taxon>Leptotrichiaceae</taxon>
        <taxon>Sebaldella</taxon>
    </lineage>
</organism>
<feature type="domain" description="SfsA N-terminal OB" evidence="3">
    <location>
        <begin position="17"/>
        <end position="81"/>
    </location>
</feature>
<proteinExistence type="inferred from homology"/>
<name>D1AL36_SEBTE</name>
<dbReference type="NCBIfam" id="TIGR00230">
    <property type="entry name" value="sfsA"/>
    <property type="match status" value="1"/>
</dbReference>
<dbReference type="InterPro" id="IPR005224">
    <property type="entry name" value="SfsA"/>
</dbReference>
<dbReference type="HAMAP" id="MF_00095">
    <property type="entry name" value="SfsA"/>
    <property type="match status" value="1"/>
</dbReference>
<accession>D1AL36</accession>
<dbReference type="Proteomes" id="UP000000845">
    <property type="component" value="Chromosome"/>
</dbReference>
<dbReference type="PANTHER" id="PTHR30545">
    <property type="entry name" value="SUGAR FERMENTATION STIMULATION PROTEIN A"/>
    <property type="match status" value="1"/>
</dbReference>
<evidence type="ECO:0000256" key="1">
    <source>
        <dbReference type="HAMAP-Rule" id="MF_00095"/>
    </source>
</evidence>
<gene>
    <name evidence="1" type="primary">sfsA</name>
    <name evidence="4" type="ordered locus">Sterm_2325</name>
</gene>
<reference evidence="4 5" key="2">
    <citation type="journal article" date="2010" name="Stand. Genomic Sci.">
        <title>Complete genome sequence of Sebaldella termitidis type strain (NCTC 11300).</title>
        <authorList>
            <person name="Harmon-Smith M."/>
            <person name="Celia L."/>
            <person name="Chertkov O."/>
            <person name="Lapidus A."/>
            <person name="Copeland A."/>
            <person name="Glavina Del Rio T."/>
            <person name="Nolan M."/>
            <person name="Lucas S."/>
            <person name="Tice H."/>
            <person name="Cheng J.F."/>
            <person name="Han C."/>
            <person name="Detter J.C."/>
            <person name="Bruce D."/>
            <person name="Goodwin L."/>
            <person name="Pitluck S."/>
            <person name="Pati A."/>
            <person name="Liolios K."/>
            <person name="Ivanova N."/>
            <person name="Mavromatis K."/>
            <person name="Mikhailova N."/>
            <person name="Chen A."/>
            <person name="Palaniappan K."/>
            <person name="Land M."/>
            <person name="Hauser L."/>
            <person name="Chang Y.J."/>
            <person name="Jeffries C.D."/>
            <person name="Brettin T."/>
            <person name="Goker M."/>
            <person name="Beck B."/>
            <person name="Bristow J."/>
            <person name="Eisen J.A."/>
            <person name="Markowitz V."/>
            <person name="Hugenholtz P."/>
            <person name="Kyrpides N.C."/>
            <person name="Klenk H.P."/>
            <person name="Chen F."/>
        </authorList>
    </citation>
    <scope>NUCLEOTIDE SEQUENCE [LARGE SCALE GENOMIC DNA]</scope>
    <source>
        <strain evidence="5">ATCC 33386 / NCTC 11300</strain>
    </source>
</reference>
<comment type="similarity">
    <text evidence="1">Belongs to the SfsA family.</text>
</comment>
<keyword evidence="5" id="KW-1185">Reference proteome</keyword>
<dbReference type="InterPro" id="IPR040452">
    <property type="entry name" value="SfsA_C"/>
</dbReference>
<evidence type="ECO:0000259" key="3">
    <source>
        <dbReference type="Pfam" id="PF17746"/>
    </source>
</evidence>
<dbReference type="HOGENOM" id="CLU_052299_1_0_0"/>
<dbReference type="EMBL" id="CP001739">
    <property type="protein sequence ID" value="ACZ09179.1"/>
    <property type="molecule type" value="Genomic_DNA"/>
</dbReference>
<dbReference type="PANTHER" id="PTHR30545:SF2">
    <property type="entry name" value="SUGAR FERMENTATION STIMULATION PROTEIN A"/>
    <property type="match status" value="1"/>
</dbReference>
<dbReference type="Pfam" id="PF17746">
    <property type="entry name" value="SfsA_N"/>
    <property type="match status" value="1"/>
</dbReference>
<dbReference type="STRING" id="526218.Sterm_2325"/>
<dbReference type="Pfam" id="PF03749">
    <property type="entry name" value="SfsA"/>
    <property type="match status" value="1"/>
</dbReference>
<dbReference type="Gene3D" id="2.40.50.580">
    <property type="match status" value="1"/>
</dbReference>
<dbReference type="AlphaFoldDB" id="D1AL36"/>
<evidence type="ECO:0000259" key="2">
    <source>
        <dbReference type="Pfam" id="PF03749"/>
    </source>
</evidence>
<dbReference type="RefSeq" id="WP_012861773.1">
    <property type="nucleotide sequence ID" value="NC_013517.1"/>
</dbReference>
<protein>
    <recommendedName>
        <fullName evidence="1">Sugar fermentation stimulation protein homolog</fullName>
    </recommendedName>
</protein>